<organism evidence="1 2">
    <name type="scientific">Microbacterium yannicii</name>
    <dbReference type="NCBI Taxonomy" id="671622"/>
    <lineage>
        <taxon>Bacteria</taxon>
        <taxon>Bacillati</taxon>
        <taxon>Actinomycetota</taxon>
        <taxon>Actinomycetes</taxon>
        <taxon>Micrococcales</taxon>
        <taxon>Microbacteriaceae</taxon>
        <taxon>Microbacterium</taxon>
    </lineage>
</organism>
<dbReference type="Proteomes" id="UP001501407">
    <property type="component" value="Unassembled WGS sequence"/>
</dbReference>
<name>A0ABP9M2J9_9MICO</name>
<evidence type="ECO:0000313" key="1">
    <source>
        <dbReference type="EMBL" id="GAA5090128.1"/>
    </source>
</evidence>
<dbReference type="RefSeq" id="WP_194413297.1">
    <property type="nucleotide sequence ID" value="NZ_BAABKZ010000001.1"/>
</dbReference>
<sequence length="71" mass="8369">MAEKRTDENSAFREILERMTQKYADFPAERTTEIVDAVRAELTDAKVRDFVPVLAEREVKKRIKQEQRSEV</sequence>
<dbReference type="EMBL" id="BAABKZ010000001">
    <property type="protein sequence ID" value="GAA5090128.1"/>
    <property type="molecule type" value="Genomic_DNA"/>
</dbReference>
<accession>A0ABP9M2J9</accession>
<dbReference type="NCBIfam" id="NF046112">
    <property type="entry name" value="MSMEG_6209_Nter"/>
    <property type="match status" value="1"/>
</dbReference>
<protein>
    <submittedName>
        <fullName evidence="1">Uncharacterized protein</fullName>
    </submittedName>
</protein>
<gene>
    <name evidence="1" type="ORF">GCM10025760_15240</name>
</gene>
<dbReference type="Gene3D" id="1.10.8.1060">
    <property type="entry name" value="Corynebacterium glutamicum thioredoxin-dependent arsenate reductase, N-terminal domain"/>
    <property type="match status" value="1"/>
</dbReference>
<keyword evidence="2" id="KW-1185">Reference proteome</keyword>
<proteinExistence type="predicted"/>
<comment type="caution">
    <text evidence="1">The sequence shown here is derived from an EMBL/GenBank/DDBJ whole genome shotgun (WGS) entry which is preliminary data.</text>
</comment>
<evidence type="ECO:0000313" key="2">
    <source>
        <dbReference type="Proteomes" id="UP001501407"/>
    </source>
</evidence>
<reference evidence="2" key="1">
    <citation type="journal article" date="2019" name="Int. J. Syst. Evol. Microbiol.">
        <title>The Global Catalogue of Microorganisms (GCM) 10K type strain sequencing project: providing services to taxonomists for standard genome sequencing and annotation.</title>
        <authorList>
            <consortium name="The Broad Institute Genomics Platform"/>
            <consortium name="The Broad Institute Genome Sequencing Center for Infectious Disease"/>
            <person name="Wu L."/>
            <person name="Ma J."/>
        </authorList>
    </citation>
    <scope>NUCLEOTIDE SEQUENCE [LARGE SCALE GENOMIC DNA]</scope>
    <source>
        <strain evidence="2">JCM 18959</strain>
    </source>
</reference>